<feature type="binding site" evidence="8">
    <location>
        <position position="413"/>
    </location>
    <ligand>
        <name>Zn(2+)</name>
        <dbReference type="ChEBI" id="CHEBI:29105"/>
        <label>1</label>
    </ligand>
</feature>
<dbReference type="AlphaFoldDB" id="A0A928HIP6"/>
<name>A0A928HIP6_9BACT</name>
<reference evidence="10" key="1">
    <citation type="submission" date="2019-04" db="EMBL/GenBank/DDBJ databases">
        <title>Evolution of Biomass-Degrading Anaerobic Consortia Revealed by Metagenomics.</title>
        <authorList>
            <person name="Peng X."/>
        </authorList>
    </citation>
    <scope>NUCLEOTIDE SEQUENCE</scope>
    <source>
        <strain evidence="10">SIG66</strain>
    </source>
</reference>
<evidence type="ECO:0000256" key="5">
    <source>
        <dbReference type="ARBA" id="ARBA00022833"/>
    </source>
</evidence>
<gene>
    <name evidence="8 10" type="primary">priA</name>
    <name evidence="10" type="ORF">E7027_03890</name>
</gene>
<evidence type="ECO:0000256" key="7">
    <source>
        <dbReference type="ARBA" id="ARBA00023125"/>
    </source>
</evidence>
<evidence type="ECO:0000256" key="8">
    <source>
        <dbReference type="HAMAP-Rule" id="MF_00983"/>
    </source>
</evidence>
<dbReference type="Proteomes" id="UP000725649">
    <property type="component" value="Unassembled WGS sequence"/>
</dbReference>
<dbReference type="SMART" id="SM00487">
    <property type="entry name" value="DEXDc"/>
    <property type="match status" value="1"/>
</dbReference>
<dbReference type="GO" id="GO:0043138">
    <property type="term" value="F:3'-5' DNA helicase activity"/>
    <property type="evidence" value="ECO:0007669"/>
    <property type="project" value="UniProtKB-EC"/>
</dbReference>
<dbReference type="GO" id="GO:0008270">
    <property type="term" value="F:zinc ion binding"/>
    <property type="evidence" value="ECO:0007669"/>
    <property type="project" value="UniProtKB-UniRule"/>
</dbReference>
<evidence type="ECO:0000256" key="1">
    <source>
        <dbReference type="ARBA" id="ARBA00022515"/>
    </source>
</evidence>
<dbReference type="Gene3D" id="3.40.50.300">
    <property type="entry name" value="P-loop containing nucleotide triphosphate hydrolases"/>
    <property type="match status" value="1"/>
</dbReference>
<keyword evidence="6 8" id="KW-0067">ATP-binding</keyword>
<dbReference type="GO" id="GO:1990077">
    <property type="term" value="C:primosome complex"/>
    <property type="evidence" value="ECO:0007669"/>
    <property type="project" value="UniProtKB-UniRule"/>
</dbReference>
<keyword evidence="8" id="KW-0347">Helicase</keyword>
<dbReference type="Gene3D" id="3.40.1440.60">
    <property type="entry name" value="PriA, 3(prime) DNA-binding domain"/>
    <property type="match status" value="1"/>
</dbReference>
<keyword evidence="5 8" id="KW-0862">Zinc</keyword>
<keyword evidence="2 8" id="KW-0235">DNA replication</keyword>
<feature type="binding site" evidence="8">
    <location>
        <position position="376"/>
    </location>
    <ligand>
        <name>Zn(2+)</name>
        <dbReference type="ChEBI" id="CHEBI:29105"/>
        <label>2</label>
    </ligand>
</feature>
<comment type="catalytic activity">
    <reaction evidence="8">
        <text>Couples ATP hydrolysis with the unwinding of duplex DNA by translocating in the 3'-5' direction.</text>
        <dbReference type="EC" id="5.6.2.4"/>
    </reaction>
</comment>
<feature type="domain" description="Helicase ATP-binding" evidence="9">
    <location>
        <begin position="140"/>
        <end position="308"/>
    </location>
</feature>
<evidence type="ECO:0000256" key="3">
    <source>
        <dbReference type="ARBA" id="ARBA00022723"/>
    </source>
</evidence>
<comment type="similarity">
    <text evidence="8">Belongs to the helicase family. PriA subfamily.</text>
</comment>
<dbReference type="GO" id="GO:0006310">
    <property type="term" value="P:DNA recombination"/>
    <property type="evidence" value="ECO:0007669"/>
    <property type="project" value="InterPro"/>
</dbReference>
<comment type="function">
    <text evidence="8">Initiates the restart of stalled replication forks, which reloads the replicative helicase on sites other than the origin of replication. Recognizes and binds to abandoned replication forks and remodels them to uncover a helicase loading site. Promotes assembly of the primosome at these replication forks.</text>
</comment>
<keyword evidence="4 8" id="KW-0547">Nucleotide-binding</keyword>
<feature type="binding site" evidence="8">
    <location>
        <position position="410"/>
    </location>
    <ligand>
        <name>Zn(2+)</name>
        <dbReference type="ChEBI" id="CHEBI:29105"/>
        <label>1</label>
    </ligand>
</feature>
<dbReference type="GO" id="GO:0006269">
    <property type="term" value="P:DNA replication, synthesis of primer"/>
    <property type="evidence" value="ECO:0007669"/>
    <property type="project" value="UniProtKB-KW"/>
</dbReference>
<evidence type="ECO:0000256" key="6">
    <source>
        <dbReference type="ARBA" id="ARBA00022840"/>
    </source>
</evidence>
<dbReference type="GO" id="GO:0006270">
    <property type="term" value="P:DNA replication initiation"/>
    <property type="evidence" value="ECO:0007669"/>
    <property type="project" value="TreeGrafter"/>
</dbReference>
<dbReference type="InterPro" id="IPR042115">
    <property type="entry name" value="PriA_3primeBD_sf"/>
</dbReference>
<accession>A0A928HIP6</accession>
<feature type="binding site" evidence="8">
    <location>
        <position position="367"/>
    </location>
    <ligand>
        <name>Zn(2+)</name>
        <dbReference type="ChEBI" id="CHEBI:29105"/>
        <label>1</label>
    </ligand>
</feature>
<feature type="binding site" evidence="8">
    <location>
        <position position="397"/>
    </location>
    <ligand>
        <name>Zn(2+)</name>
        <dbReference type="ChEBI" id="CHEBI:29105"/>
        <label>2</label>
    </ligand>
</feature>
<comment type="subunit">
    <text evidence="8">Component of the replication restart primosome.</text>
</comment>
<protein>
    <recommendedName>
        <fullName evidence="8">Replication restart protein PriA</fullName>
    </recommendedName>
    <alternativeName>
        <fullName evidence="8">ATP-dependent DNA helicase PriA</fullName>
        <ecNumber evidence="8">5.6.2.4</ecNumber>
    </alternativeName>
    <alternativeName>
        <fullName evidence="8">DNA 3'-5' helicase PriA</fullName>
    </alternativeName>
</protein>
<dbReference type="NCBIfam" id="TIGR00595">
    <property type="entry name" value="priA"/>
    <property type="match status" value="1"/>
</dbReference>
<dbReference type="InterPro" id="IPR014001">
    <property type="entry name" value="Helicase_ATP-bd"/>
</dbReference>
<dbReference type="GO" id="GO:0003677">
    <property type="term" value="F:DNA binding"/>
    <property type="evidence" value="ECO:0007669"/>
    <property type="project" value="UniProtKB-UniRule"/>
</dbReference>
<dbReference type="InterPro" id="IPR041222">
    <property type="entry name" value="PriA_3primeBD"/>
</dbReference>
<comment type="catalytic activity">
    <reaction evidence="8">
        <text>ATP + H2O = ADP + phosphate + H(+)</text>
        <dbReference type="Rhea" id="RHEA:13065"/>
        <dbReference type="ChEBI" id="CHEBI:15377"/>
        <dbReference type="ChEBI" id="CHEBI:15378"/>
        <dbReference type="ChEBI" id="CHEBI:30616"/>
        <dbReference type="ChEBI" id="CHEBI:43474"/>
        <dbReference type="ChEBI" id="CHEBI:456216"/>
        <dbReference type="EC" id="5.6.2.4"/>
    </reaction>
</comment>
<keyword evidence="7 8" id="KW-0238">DNA-binding</keyword>
<evidence type="ECO:0000313" key="11">
    <source>
        <dbReference type="Proteomes" id="UP000725649"/>
    </source>
</evidence>
<dbReference type="PANTHER" id="PTHR30580:SF0">
    <property type="entry name" value="PRIMOSOMAL PROTEIN N"/>
    <property type="match status" value="1"/>
</dbReference>
<evidence type="ECO:0000256" key="2">
    <source>
        <dbReference type="ARBA" id="ARBA00022705"/>
    </source>
</evidence>
<evidence type="ECO:0000259" key="9">
    <source>
        <dbReference type="PROSITE" id="PS51192"/>
    </source>
</evidence>
<comment type="cofactor">
    <cofactor evidence="8">
        <name>Zn(2+)</name>
        <dbReference type="ChEBI" id="CHEBI:29105"/>
    </cofactor>
    <text evidence="8">Binds 2 zinc ions per subunit.</text>
</comment>
<dbReference type="GO" id="GO:0005524">
    <property type="term" value="F:ATP binding"/>
    <property type="evidence" value="ECO:0007669"/>
    <property type="project" value="UniProtKB-UniRule"/>
</dbReference>
<evidence type="ECO:0000313" key="10">
    <source>
        <dbReference type="EMBL" id="MBE6421255.1"/>
    </source>
</evidence>
<keyword evidence="1 8" id="KW-0639">Primosome</keyword>
<dbReference type="PANTHER" id="PTHR30580">
    <property type="entry name" value="PRIMOSOMAL PROTEIN N"/>
    <property type="match status" value="1"/>
</dbReference>
<dbReference type="InterPro" id="IPR005259">
    <property type="entry name" value="PriA"/>
</dbReference>
<sequence>MFCKVAFDVPLDRDFDYAIPAELEDKVRPGVRVTAPFGHVLTGGMVTQVTEVSGAPEGISLKEITSVVDTRPIFGSDLFPLAKFMKSNWGCPIGQILFALVPPQPYFKLDTPPAAISIEVKTPSFQLTPSQQKALDTMHAFAAYEYHPVLLSGPAYTGKTETVLRLAGEVLAGYGQTLITVPDIVAARQFIKEAEQRFGAHNVFCWHSRMLLSKKKKFFSAISNGVPCVVISTRSGALLPFKNLRLAAVLDEGDENYKQEENKPYYHLRELLSFRAKMHGATLLFVSATPSVEILKSVKDGRVLSLPFQEQVPGHTFTPQIKITPKKGKKSRFLSDFLLEELAQNLRKKETVLLILNRRGYANAYYCLNCGAYAKCKKCGAILTHEKSADTGERLVCKKCGTAEPIQQKCPQCQNLIFKSRGGGTQKLAAEITKFFPQARLLRLESDTLKKKSGQGFEALEALKTGNADIIVGTRMASAALRGAKVTLAAIVDAELELDGPDFRTTEKFAQLLFGLRGHLSGLKNGRLIIQTADEQGYDYEPLLTNDYAACADTEMMLRESFTYPPFVHLLRVTLKTKETDLLNTETHRLKQACKNWATEILGPVWCAKKTDTLKKQYLLFKTTEEKRAQLLAEVETFVPAKKVSLKITADPYDFY</sequence>
<dbReference type="GO" id="GO:0016787">
    <property type="term" value="F:hydrolase activity"/>
    <property type="evidence" value="ECO:0007669"/>
    <property type="project" value="UniProtKB-KW"/>
</dbReference>
<organism evidence="10 11">
    <name type="scientific">Candidatus Avelusimicrobium gallicola</name>
    <dbReference type="NCBI Taxonomy" id="2562704"/>
    <lineage>
        <taxon>Bacteria</taxon>
        <taxon>Pseudomonadati</taxon>
        <taxon>Elusimicrobiota</taxon>
        <taxon>Elusimicrobia</taxon>
        <taxon>Elusimicrobiales</taxon>
        <taxon>Elusimicrobiaceae</taxon>
        <taxon>Candidatus Avelusimicrobium</taxon>
    </lineage>
</organism>
<proteinExistence type="inferred from homology"/>
<dbReference type="EC" id="5.6.2.4" evidence="8"/>
<dbReference type="SUPFAM" id="SSF52540">
    <property type="entry name" value="P-loop containing nucleoside triphosphate hydrolases"/>
    <property type="match status" value="1"/>
</dbReference>
<keyword evidence="8" id="KW-0378">Hydrolase</keyword>
<evidence type="ECO:0000256" key="4">
    <source>
        <dbReference type="ARBA" id="ARBA00022741"/>
    </source>
</evidence>
<dbReference type="EMBL" id="SUVG01000004">
    <property type="protein sequence ID" value="MBE6421255.1"/>
    <property type="molecule type" value="Genomic_DNA"/>
</dbReference>
<feature type="binding site" evidence="8">
    <location>
        <position position="370"/>
    </location>
    <ligand>
        <name>Zn(2+)</name>
        <dbReference type="ChEBI" id="CHEBI:29105"/>
        <label>1</label>
    </ligand>
</feature>
<dbReference type="PROSITE" id="PS51192">
    <property type="entry name" value="HELICASE_ATP_BIND_1"/>
    <property type="match status" value="1"/>
</dbReference>
<dbReference type="HAMAP" id="MF_00983">
    <property type="entry name" value="PriA"/>
    <property type="match status" value="1"/>
</dbReference>
<feature type="binding site" evidence="8">
    <location>
        <position position="379"/>
    </location>
    <ligand>
        <name>Zn(2+)</name>
        <dbReference type="ChEBI" id="CHEBI:29105"/>
        <label>2</label>
    </ligand>
</feature>
<dbReference type="Pfam" id="PF17764">
    <property type="entry name" value="PriA_3primeBD"/>
    <property type="match status" value="1"/>
</dbReference>
<keyword evidence="8" id="KW-0413">Isomerase</keyword>
<feature type="binding site" evidence="8">
    <location>
        <position position="400"/>
    </location>
    <ligand>
        <name>Zn(2+)</name>
        <dbReference type="ChEBI" id="CHEBI:29105"/>
        <label>2</label>
    </ligand>
</feature>
<keyword evidence="3 8" id="KW-0479">Metal-binding</keyword>
<dbReference type="InterPro" id="IPR027417">
    <property type="entry name" value="P-loop_NTPase"/>
</dbReference>
<comment type="caution">
    <text evidence="10">The sequence shown here is derived from an EMBL/GenBank/DDBJ whole genome shotgun (WGS) entry which is preliminary data.</text>
</comment>
<dbReference type="GO" id="GO:0006302">
    <property type="term" value="P:double-strand break repair"/>
    <property type="evidence" value="ECO:0007669"/>
    <property type="project" value="InterPro"/>
</dbReference>